<dbReference type="InterPro" id="IPR036426">
    <property type="entry name" value="Bulb-type_lectin_dom_sf"/>
</dbReference>
<dbReference type="EMBL" id="JAACJN010000105">
    <property type="protein sequence ID" value="KAF5373518.1"/>
    <property type="molecule type" value="Genomic_DNA"/>
</dbReference>
<accession>A0A8H5GYI6</accession>
<evidence type="ECO:0000313" key="4">
    <source>
        <dbReference type="Proteomes" id="UP000518752"/>
    </source>
</evidence>
<dbReference type="Proteomes" id="UP000518752">
    <property type="component" value="Unassembled WGS sequence"/>
</dbReference>
<dbReference type="InterPro" id="IPR001480">
    <property type="entry name" value="Bulb-type_lectin_dom"/>
</dbReference>
<dbReference type="OrthoDB" id="1884773at2759"/>
<comment type="caution">
    <text evidence="3">The sequence shown here is derived from an EMBL/GenBank/DDBJ whole genome shotgun (WGS) entry which is preliminary data.</text>
</comment>
<gene>
    <name evidence="3" type="ORF">D9757_010482</name>
    <name evidence="2" type="ORF">D9757_011293</name>
</gene>
<dbReference type="PROSITE" id="PS50927">
    <property type="entry name" value="BULB_LECTIN"/>
    <property type="match status" value="1"/>
</dbReference>
<dbReference type="Gene3D" id="2.90.10.10">
    <property type="entry name" value="Bulb-type lectin domain"/>
    <property type="match status" value="1"/>
</dbReference>
<feature type="domain" description="Bulb-type lectin" evidence="1">
    <location>
        <begin position="11"/>
        <end position="119"/>
    </location>
</feature>
<reference evidence="3 4" key="1">
    <citation type="journal article" date="2020" name="ISME J.">
        <title>Uncovering the hidden diversity of litter-decomposition mechanisms in mushroom-forming fungi.</title>
        <authorList>
            <person name="Floudas D."/>
            <person name="Bentzer J."/>
            <person name="Ahren D."/>
            <person name="Johansson T."/>
            <person name="Persson P."/>
            <person name="Tunlid A."/>
        </authorList>
    </citation>
    <scope>NUCLEOTIDE SEQUENCE [LARGE SCALE GENOMIC DNA]</scope>
    <source>
        <strain evidence="3 4">CBS 406.79</strain>
    </source>
</reference>
<dbReference type="SUPFAM" id="SSF51110">
    <property type="entry name" value="alpha-D-mannose-specific plant lectins"/>
    <property type="match status" value="1"/>
</dbReference>
<protein>
    <recommendedName>
        <fullName evidence="1">Bulb-type lectin domain-containing protein</fullName>
    </recommendedName>
</protein>
<evidence type="ECO:0000259" key="1">
    <source>
        <dbReference type="PROSITE" id="PS50927"/>
    </source>
</evidence>
<dbReference type="EMBL" id="JAACJN010000136">
    <property type="protein sequence ID" value="KAF5368201.1"/>
    <property type="molecule type" value="Genomic_DNA"/>
</dbReference>
<proteinExistence type="predicted"/>
<organism evidence="3 4">
    <name type="scientific">Collybiopsis confluens</name>
    <dbReference type="NCBI Taxonomy" id="2823264"/>
    <lineage>
        <taxon>Eukaryota</taxon>
        <taxon>Fungi</taxon>
        <taxon>Dikarya</taxon>
        <taxon>Basidiomycota</taxon>
        <taxon>Agaricomycotina</taxon>
        <taxon>Agaricomycetes</taxon>
        <taxon>Agaricomycetidae</taxon>
        <taxon>Agaricales</taxon>
        <taxon>Marasmiineae</taxon>
        <taxon>Omphalotaceae</taxon>
        <taxon>Collybiopsis</taxon>
    </lineage>
</organism>
<keyword evidence="4" id="KW-1185">Reference proteome</keyword>
<evidence type="ECO:0000313" key="3">
    <source>
        <dbReference type="EMBL" id="KAF5373518.1"/>
    </source>
</evidence>
<sequence length="120" mass="13114">MSDSDYAHPYGDTLPEGATLGRGYALYSSNNRVYFVVHKNGDLELLNDSDETLWEHLGGNASYITVLANGRFCGYTSSGEQMFSTGTSGNDGPYKLVCRDNGNLVVYDRNNVSVWAAVDN</sequence>
<name>A0A8H5GYI6_9AGAR</name>
<evidence type="ECO:0000313" key="2">
    <source>
        <dbReference type="EMBL" id="KAF5368201.1"/>
    </source>
</evidence>
<dbReference type="AlphaFoldDB" id="A0A8H5GYI6"/>